<reference evidence="3" key="2">
    <citation type="submission" date="2023-02" db="EMBL/GenBank/DDBJ databases">
        <authorList>
            <consortium name="DOE Joint Genome Institute"/>
            <person name="Mondo S.J."/>
            <person name="Chang Y."/>
            <person name="Wang Y."/>
            <person name="Ahrendt S."/>
            <person name="Andreopoulos W."/>
            <person name="Barry K."/>
            <person name="Beard J."/>
            <person name="Benny G.L."/>
            <person name="Blankenship S."/>
            <person name="Bonito G."/>
            <person name="Cuomo C."/>
            <person name="Desiro A."/>
            <person name="Gervers K.A."/>
            <person name="Hundley H."/>
            <person name="Kuo A."/>
            <person name="LaButti K."/>
            <person name="Lang B.F."/>
            <person name="Lipzen A."/>
            <person name="O'Donnell K."/>
            <person name="Pangilinan J."/>
            <person name="Reynolds N."/>
            <person name="Sandor L."/>
            <person name="Smith M.W."/>
            <person name="Tsang A."/>
            <person name="Grigoriev I.V."/>
            <person name="Stajich J.E."/>
            <person name="Spatafora J.W."/>
        </authorList>
    </citation>
    <scope>NUCLEOTIDE SEQUENCE</scope>
    <source>
        <strain evidence="3">RSA 2281</strain>
    </source>
</reference>
<dbReference type="InterPro" id="IPR036047">
    <property type="entry name" value="F-box-like_dom_sf"/>
</dbReference>
<feature type="domain" description="F-box" evidence="2">
    <location>
        <begin position="152"/>
        <end position="188"/>
    </location>
</feature>
<name>A0AAD5JRM9_9FUNG</name>
<accession>A0AAD5JRM9</accession>
<dbReference type="Gene3D" id="1.20.1280.50">
    <property type="match status" value="1"/>
</dbReference>
<dbReference type="Proteomes" id="UP001209540">
    <property type="component" value="Unassembled WGS sequence"/>
</dbReference>
<sequence length="188" mass="21911">MTKQTPDKFTQKLSFNKDKNRIHKDQNKNQTNGLKVGVLRYLYETSQPNLHTYDKIVKDYNHGQYQSAIENTTLDLDKLTEKRLALLEIRSAAYDKEGQFDLSLHDAETILHLAPSLAVGYLRKDTIQQPGDQHQSLKDGYDQAKEQQERCVDIISQLPYELLSKIIRNLDTKSLLRFLDVSMDWERK</sequence>
<evidence type="ECO:0000256" key="1">
    <source>
        <dbReference type="SAM" id="MobiDB-lite"/>
    </source>
</evidence>
<dbReference type="SUPFAM" id="SSF48452">
    <property type="entry name" value="TPR-like"/>
    <property type="match status" value="1"/>
</dbReference>
<evidence type="ECO:0000313" key="4">
    <source>
        <dbReference type="Proteomes" id="UP001209540"/>
    </source>
</evidence>
<evidence type="ECO:0000259" key="2">
    <source>
        <dbReference type="PROSITE" id="PS50181"/>
    </source>
</evidence>
<proteinExistence type="predicted"/>
<keyword evidence="4" id="KW-1185">Reference proteome</keyword>
<dbReference type="Gene3D" id="1.25.40.10">
    <property type="entry name" value="Tetratricopeptide repeat domain"/>
    <property type="match status" value="1"/>
</dbReference>
<dbReference type="SUPFAM" id="SSF81383">
    <property type="entry name" value="F-box domain"/>
    <property type="match status" value="1"/>
</dbReference>
<gene>
    <name evidence="3" type="ORF">BDA99DRAFT_541357</name>
</gene>
<feature type="region of interest" description="Disordered" evidence="1">
    <location>
        <begin position="1"/>
        <end position="29"/>
    </location>
</feature>
<reference evidence="3" key="1">
    <citation type="journal article" date="2022" name="IScience">
        <title>Evolution of zygomycete secretomes and the origins of terrestrial fungal ecologies.</title>
        <authorList>
            <person name="Chang Y."/>
            <person name="Wang Y."/>
            <person name="Mondo S."/>
            <person name="Ahrendt S."/>
            <person name="Andreopoulos W."/>
            <person name="Barry K."/>
            <person name="Beard J."/>
            <person name="Benny G.L."/>
            <person name="Blankenship S."/>
            <person name="Bonito G."/>
            <person name="Cuomo C."/>
            <person name="Desiro A."/>
            <person name="Gervers K.A."/>
            <person name="Hundley H."/>
            <person name="Kuo A."/>
            <person name="LaButti K."/>
            <person name="Lang B.F."/>
            <person name="Lipzen A."/>
            <person name="O'Donnell K."/>
            <person name="Pangilinan J."/>
            <person name="Reynolds N."/>
            <person name="Sandor L."/>
            <person name="Smith M.E."/>
            <person name="Tsang A."/>
            <person name="Grigoriev I.V."/>
            <person name="Stajich J.E."/>
            <person name="Spatafora J.W."/>
        </authorList>
    </citation>
    <scope>NUCLEOTIDE SEQUENCE</scope>
    <source>
        <strain evidence="3">RSA 2281</strain>
    </source>
</reference>
<dbReference type="AlphaFoldDB" id="A0AAD5JRM9"/>
<dbReference type="InterPro" id="IPR011990">
    <property type="entry name" value="TPR-like_helical_dom_sf"/>
</dbReference>
<organism evidence="3 4">
    <name type="scientific">Phascolomyces articulosus</name>
    <dbReference type="NCBI Taxonomy" id="60185"/>
    <lineage>
        <taxon>Eukaryota</taxon>
        <taxon>Fungi</taxon>
        <taxon>Fungi incertae sedis</taxon>
        <taxon>Mucoromycota</taxon>
        <taxon>Mucoromycotina</taxon>
        <taxon>Mucoromycetes</taxon>
        <taxon>Mucorales</taxon>
        <taxon>Lichtheimiaceae</taxon>
        <taxon>Phascolomyces</taxon>
    </lineage>
</organism>
<evidence type="ECO:0000313" key="3">
    <source>
        <dbReference type="EMBL" id="KAI9251367.1"/>
    </source>
</evidence>
<protein>
    <recommendedName>
        <fullName evidence="2">F-box domain-containing protein</fullName>
    </recommendedName>
</protein>
<dbReference type="EMBL" id="JAIXMP010000030">
    <property type="protein sequence ID" value="KAI9251367.1"/>
    <property type="molecule type" value="Genomic_DNA"/>
</dbReference>
<feature type="compositionally biased region" description="Basic and acidic residues" evidence="1">
    <location>
        <begin position="1"/>
        <end position="27"/>
    </location>
</feature>
<comment type="caution">
    <text evidence="3">The sequence shown here is derived from an EMBL/GenBank/DDBJ whole genome shotgun (WGS) entry which is preliminary data.</text>
</comment>
<dbReference type="Pfam" id="PF00646">
    <property type="entry name" value="F-box"/>
    <property type="match status" value="1"/>
</dbReference>
<dbReference type="PROSITE" id="PS50181">
    <property type="entry name" value="FBOX"/>
    <property type="match status" value="1"/>
</dbReference>
<dbReference type="InterPro" id="IPR001810">
    <property type="entry name" value="F-box_dom"/>
</dbReference>